<dbReference type="InterPro" id="IPR002629">
    <property type="entry name" value="Met_Synth_C/arc"/>
</dbReference>
<name>A0A6A4IEM1_9AGAR</name>
<dbReference type="SUPFAM" id="SSF51726">
    <property type="entry name" value="UROD/MetE-like"/>
    <property type="match status" value="1"/>
</dbReference>
<dbReference type="GO" id="GO:0008270">
    <property type="term" value="F:zinc ion binding"/>
    <property type="evidence" value="ECO:0007669"/>
    <property type="project" value="InterPro"/>
</dbReference>
<feature type="domain" description="Cobalamin-independent methionine synthase MetE C-terminal/archaeal" evidence="1">
    <location>
        <begin position="210"/>
        <end position="397"/>
    </location>
</feature>
<evidence type="ECO:0000259" key="1">
    <source>
        <dbReference type="Pfam" id="PF01717"/>
    </source>
</evidence>
<dbReference type="AlphaFoldDB" id="A0A6A4IEM1"/>
<dbReference type="PANTHER" id="PTHR43844">
    <property type="entry name" value="METHIONINE SYNTHASE"/>
    <property type="match status" value="1"/>
</dbReference>
<evidence type="ECO:0000313" key="3">
    <source>
        <dbReference type="Proteomes" id="UP000799118"/>
    </source>
</evidence>
<accession>A0A6A4IEM1</accession>
<dbReference type="EMBL" id="ML769392">
    <property type="protein sequence ID" value="KAE9408163.1"/>
    <property type="molecule type" value="Genomic_DNA"/>
</dbReference>
<dbReference type="GO" id="GO:0003871">
    <property type="term" value="F:5-methyltetrahydropteroyltriglutamate-homocysteine S-methyltransferase activity"/>
    <property type="evidence" value="ECO:0007669"/>
    <property type="project" value="InterPro"/>
</dbReference>
<dbReference type="Pfam" id="PF01717">
    <property type="entry name" value="Meth_synt_2"/>
    <property type="match status" value="1"/>
</dbReference>
<dbReference type="GO" id="GO:0009086">
    <property type="term" value="P:methionine biosynthetic process"/>
    <property type="evidence" value="ECO:0007669"/>
    <property type="project" value="InterPro"/>
</dbReference>
<dbReference type="InterPro" id="IPR038071">
    <property type="entry name" value="UROD/MetE-like_sf"/>
</dbReference>
<dbReference type="Gene3D" id="3.20.20.210">
    <property type="match status" value="1"/>
</dbReference>
<organism evidence="2 3">
    <name type="scientific">Gymnopus androsaceus JB14</name>
    <dbReference type="NCBI Taxonomy" id="1447944"/>
    <lineage>
        <taxon>Eukaryota</taxon>
        <taxon>Fungi</taxon>
        <taxon>Dikarya</taxon>
        <taxon>Basidiomycota</taxon>
        <taxon>Agaricomycotina</taxon>
        <taxon>Agaricomycetes</taxon>
        <taxon>Agaricomycetidae</taxon>
        <taxon>Agaricales</taxon>
        <taxon>Marasmiineae</taxon>
        <taxon>Omphalotaceae</taxon>
        <taxon>Gymnopus</taxon>
    </lineage>
</organism>
<dbReference type="PANTHER" id="PTHR43844:SF2">
    <property type="entry name" value="SYNTHASE, VITAMIN-B12 INDEPENDENT, PUTATIVE (AFU_ORTHOLOGUE AFUA_3G12060)-RELATED"/>
    <property type="match status" value="1"/>
</dbReference>
<evidence type="ECO:0000313" key="2">
    <source>
        <dbReference type="EMBL" id="KAE9408163.1"/>
    </source>
</evidence>
<proteinExistence type="predicted"/>
<dbReference type="Proteomes" id="UP000799118">
    <property type="component" value="Unassembled WGS sequence"/>
</dbReference>
<keyword evidence="3" id="KW-1185">Reference proteome</keyword>
<reference evidence="2" key="1">
    <citation type="journal article" date="2019" name="Environ. Microbiol.">
        <title>Fungal ecological strategies reflected in gene transcription - a case study of two litter decomposers.</title>
        <authorList>
            <person name="Barbi F."/>
            <person name="Kohler A."/>
            <person name="Barry K."/>
            <person name="Baskaran P."/>
            <person name="Daum C."/>
            <person name="Fauchery L."/>
            <person name="Ihrmark K."/>
            <person name="Kuo A."/>
            <person name="LaButti K."/>
            <person name="Lipzen A."/>
            <person name="Morin E."/>
            <person name="Grigoriev I.V."/>
            <person name="Henrissat B."/>
            <person name="Lindahl B."/>
            <person name="Martin F."/>
        </authorList>
    </citation>
    <scope>NUCLEOTIDE SEQUENCE</scope>
    <source>
        <strain evidence="2">JB14</strain>
    </source>
</reference>
<sequence length="427" mass="48608">MPNAPAKIHAKPPFRAEHVGSLIRPRPLYEKRCELEEGKCSVEDLKEVEDDAVKHVVELQRSLGIRSITDGEVKKASFYDGVFEKLEGMVFMPARPLNEFKRYMPHIAMLYAAGLSSDATFYCNGKIKRTKPFYVDEFKALKKVVPPEEVKNIKINMCAPGWWHHRHGSDLSYDVNVYKNDSAYLSIRYILPLPDNSYIYRCLTIEKQLNSFDDLGAAYREEFEELYELGCRNIQLDDPVFAFFCYPPTTSGMKEAGEDPEALLDTYIYSINTCTKNRPKDLHVAVHICRGNYKGLHFCEGGYAPIAEKVFNELDVDSLFLEFDDERSGDFAPLKHVPLNKNVVLGLVTSKTSNLESLDELKKRVHEAATAMETPLRSKEAALNQLCISPQCGFASVWQGNPITEEDQKKKLELIVETAKQVWQDSE</sequence>
<protein>
    <submittedName>
        <fullName evidence="2">UROD/MetE-like protein</fullName>
    </submittedName>
</protein>
<gene>
    <name evidence="2" type="ORF">BT96DRAFT_1013632</name>
</gene>
<dbReference type="CDD" id="cd03311">
    <property type="entry name" value="CIMS_C_terminal_like"/>
    <property type="match status" value="1"/>
</dbReference>
<dbReference type="OrthoDB" id="7772923at2759"/>